<sequence length="60" mass="7070">MMTHTDRRNIFIIRSPLMTKRMAKGMIKTMEKNLDAKVDFNFFHNSDKSSCKYDVSKIVV</sequence>
<dbReference type="Proteomes" id="UP000286235">
    <property type="component" value="Unassembled WGS sequence"/>
</dbReference>
<dbReference type="AlphaFoldDB" id="A0A420VCG7"/>
<accession>A0A420VCG7</accession>
<protein>
    <submittedName>
        <fullName evidence="1">Uncharacterized protein</fullName>
    </submittedName>
</protein>
<reference evidence="1 2" key="1">
    <citation type="submission" date="2013-12" db="EMBL/GenBank/DDBJ databases">
        <title>Genome and proteome characterization of Caldibacillus debilis GB1 derived from a cellulolytic aero-tolerant co-culture.</title>
        <authorList>
            <person name="Wushke S.T."/>
            <person name="Zhang X."/>
            <person name="Fristensky B."/>
            <person name="Wilkins J.A."/>
            <person name="Levin D.B."/>
            <person name="Sparling R."/>
        </authorList>
    </citation>
    <scope>NUCLEOTIDE SEQUENCE [LARGE SCALE GENOMIC DNA]</scope>
    <source>
        <strain evidence="1 2">GB1</strain>
    </source>
</reference>
<evidence type="ECO:0000313" key="2">
    <source>
        <dbReference type="Proteomes" id="UP000286235"/>
    </source>
</evidence>
<proteinExistence type="predicted"/>
<comment type="caution">
    <text evidence="1">The sequence shown here is derived from an EMBL/GenBank/DDBJ whole genome shotgun (WGS) entry which is preliminary data.</text>
</comment>
<dbReference type="EMBL" id="AZRV01000045">
    <property type="protein sequence ID" value="RKO61294.1"/>
    <property type="molecule type" value="Genomic_DNA"/>
</dbReference>
<name>A0A420VCG7_9BACI</name>
<keyword evidence="2" id="KW-1185">Reference proteome</keyword>
<gene>
    <name evidence="1" type="ORF">Cdeb_01609</name>
</gene>
<organism evidence="1 2">
    <name type="scientific">Caldibacillus debilis GB1</name>
    <dbReference type="NCBI Taxonomy" id="1339248"/>
    <lineage>
        <taxon>Bacteria</taxon>
        <taxon>Bacillati</taxon>
        <taxon>Bacillota</taxon>
        <taxon>Bacilli</taxon>
        <taxon>Bacillales</taxon>
        <taxon>Bacillaceae</taxon>
        <taxon>Caldibacillus</taxon>
    </lineage>
</organism>
<evidence type="ECO:0000313" key="1">
    <source>
        <dbReference type="EMBL" id="RKO61294.1"/>
    </source>
</evidence>